<dbReference type="RefSeq" id="WP_381499802.1">
    <property type="nucleotide sequence ID" value="NZ_JBHUOM010000002.1"/>
</dbReference>
<dbReference type="EMBL" id="JBHUOM010000002">
    <property type="protein sequence ID" value="MFD2934263.1"/>
    <property type="molecule type" value="Genomic_DNA"/>
</dbReference>
<name>A0ABW6AIG7_9BACT</name>
<keyword evidence="4" id="KW-0378">Hydrolase</keyword>
<evidence type="ECO:0000313" key="4">
    <source>
        <dbReference type="EMBL" id="MFD2934263.1"/>
    </source>
</evidence>
<organism evidence="4 5">
    <name type="scientific">Spirosoma flavum</name>
    <dbReference type="NCBI Taxonomy" id="2048557"/>
    <lineage>
        <taxon>Bacteria</taxon>
        <taxon>Pseudomonadati</taxon>
        <taxon>Bacteroidota</taxon>
        <taxon>Cytophagia</taxon>
        <taxon>Cytophagales</taxon>
        <taxon>Cytophagaceae</taxon>
        <taxon>Spirosoma</taxon>
    </lineage>
</organism>
<proteinExistence type="predicted"/>
<dbReference type="InterPro" id="IPR036514">
    <property type="entry name" value="SGNH_hydro_sf"/>
</dbReference>
<reference evidence="5" key="1">
    <citation type="journal article" date="2019" name="Int. J. Syst. Evol. Microbiol.">
        <title>The Global Catalogue of Microorganisms (GCM) 10K type strain sequencing project: providing services to taxonomists for standard genome sequencing and annotation.</title>
        <authorList>
            <consortium name="The Broad Institute Genomics Platform"/>
            <consortium name="The Broad Institute Genome Sequencing Center for Infectious Disease"/>
            <person name="Wu L."/>
            <person name="Ma J."/>
        </authorList>
    </citation>
    <scope>NUCLEOTIDE SEQUENCE [LARGE SCALE GENOMIC DNA]</scope>
    <source>
        <strain evidence="5">KCTC 52490</strain>
    </source>
</reference>
<comment type="caution">
    <text evidence="4">The sequence shown here is derived from an EMBL/GenBank/DDBJ whole genome shotgun (WGS) entry which is preliminary data.</text>
</comment>
<dbReference type="PANTHER" id="PTHR30383:SF5">
    <property type="entry name" value="SGNH HYDROLASE-TYPE ESTERASE DOMAIN-CONTAINING PROTEIN"/>
    <property type="match status" value="1"/>
</dbReference>
<dbReference type="InterPro" id="IPR013830">
    <property type="entry name" value="SGNH_hydro"/>
</dbReference>
<dbReference type="Pfam" id="PF14607">
    <property type="entry name" value="GxDLY"/>
    <property type="match status" value="1"/>
</dbReference>
<dbReference type="Gene3D" id="3.40.50.1110">
    <property type="entry name" value="SGNH hydrolase"/>
    <property type="match status" value="2"/>
</dbReference>
<dbReference type="PANTHER" id="PTHR30383">
    <property type="entry name" value="THIOESTERASE 1/PROTEASE 1/LYSOPHOSPHOLIPASE L1"/>
    <property type="match status" value="1"/>
</dbReference>
<dbReference type="GO" id="GO:0016787">
    <property type="term" value="F:hydrolase activity"/>
    <property type="evidence" value="ECO:0007669"/>
    <property type="project" value="UniProtKB-KW"/>
</dbReference>
<dbReference type="Gene3D" id="2.60.120.260">
    <property type="entry name" value="Galactose-binding domain-like"/>
    <property type="match status" value="1"/>
</dbReference>
<evidence type="ECO:0000259" key="1">
    <source>
        <dbReference type="Pfam" id="PF13472"/>
    </source>
</evidence>
<evidence type="ECO:0000313" key="5">
    <source>
        <dbReference type="Proteomes" id="UP001597512"/>
    </source>
</evidence>
<dbReference type="Pfam" id="PF14606">
    <property type="entry name" value="Lipase_GDSL_3"/>
    <property type="match status" value="1"/>
</dbReference>
<protein>
    <submittedName>
        <fullName evidence="4">SGNH/GDSL hydrolase family protein</fullName>
    </submittedName>
</protein>
<dbReference type="InterPro" id="IPR032740">
    <property type="entry name" value="GxDLY"/>
</dbReference>
<accession>A0ABW6AIG7</accession>
<feature type="domain" description="SGNH hydrolase-type esterase N-terminal" evidence="3">
    <location>
        <begin position="27"/>
        <end position="179"/>
    </location>
</feature>
<dbReference type="Pfam" id="PF13472">
    <property type="entry name" value="Lipase_GDSL_2"/>
    <property type="match status" value="1"/>
</dbReference>
<feature type="domain" description="SGNH hydrolase-type esterase" evidence="2">
    <location>
        <begin position="187"/>
        <end position="369"/>
    </location>
</feature>
<evidence type="ECO:0000259" key="2">
    <source>
        <dbReference type="Pfam" id="PF14606"/>
    </source>
</evidence>
<dbReference type="CDD" id="cd01844">
    <property type="entry name" value="SGNH_hydrolase_like_6"/>
    <property type="match status" value="1"/>
</dbReference>
<feature type="domain" description="SGNH hydrolase-type esterase" evidence="1">
    <location>
        <begin position="416"/>
        <end position="580"/>
    </location>
</feature>
<sequence length="601" mass="67472">MNRKLIFFILLVWVPYLTVFAQNATEYTWWNPAQNQFPVIEGQAWPKEVQHPYDRLPAQAEKSVRSAVWNLSHNAAGLLIRFRASTDQIVVRYTVNGPHALPHMPATGVSGVDLYAVTSDGDWRWCTGKYSFKDTLEYRFTNLEPNDQYHQKGREYRLYLPLYNSVNWLEIGVPKGASFTPLPTRIEKPIVVYGTSIAQGACASRPGMAWTAILGRKLDRPIINLGFSGNGRLEKEIVQLLPGIDAKLYVLDCLPNLVATVGIPSDEIKNRIIESVKTLRQKRPGTPVLLVEHAGYTDGSLNATRRKLYSDANDIMRSAFTQLKTEGINQIYLLPKTAINLDMDDMVDGTHPTDLGMQHYADGYEKSIRTILNEPTGLYSTTKPCTQFRDAAIYDWETRHRDMVALTKAKPPRLIFLGNSITHYWGGQPQAPISRGSDSWNAVLEPLGAQNFGYGWDRIENVLWRVYHDELDGYAAAQVIIMIGTNNLQLNSDTDIIEGLKFLVGAIKVRQPTADILLLGILPRRDGEPRVMEINKGIAQASGQLNVTFADPGTVFLNADGKINESFFGDGLHPNAEGYQKLLSKLTPYLKPIEQSQKQKR</sequence>
<gene>
    <name evidence="4" type="ORF">ACFS25_10750</name>
</gene>
<dbReference type="InterPro" id="IPR051532">
    <property type="entry name" value="Ester_Hydrolysis_Enzymes"/>
</dbReference>
<dbReference type="Proteomes" id="UP001597512">
    <property type="component" value="Unassembled WGS sequence"/>
</dbReference>
<keyword evidence="5" id="KW-1185">Reference proteome</keyword>
<evidence type="ECO:0000259" key="3">
    <source>
        <dbReference type="Pfam" id="PF14607"/>
    </source>
</evidence>
<dbReference type="SUPFAM" id="SSF52266">
    <property type="entry name" value="SGNH hydrolase"/>
    <property type="match status" value="2"/>
</dbReference>